<feature type="compositionally biased region" description="Pro residues" evidence="2">
    <location>
        <begin position="12"/>
        <end position="28"/>
    </location>
</feature>
<dbReference type="InterPro" id="IPR028208">
    <property type="entry name" value="Effector_pro_NleD-like"/>
</dbReference>
<sequence>MQIPLASVSAPYNPPQAPEKPAPSPYDPPSDLTPGIVNRRTHPLHADGDVTINRVVDWDPTDPQKPTILRSWLELETGDRDDHVHVRNWPGDKLQILINGKSHLFDIKDPHGQNQKLWIETKGGNDTVVIDDDVNLRVSVEGGDGNDRIQAGGGHNRLYGGRGNDTLRLGSGLGYAEGNDGDDTLIGGSGHAVMYGNKGKDLLIAGLGRPTKQSYLDGGDNDDVLISGSGHTVAHGGNDNDLLIGTRSGRTTFYTGKGRDEIWNNQRNDHIYAGATDRFDRTKGSTSTEVKPSNAGKQGFEAQADADATVERQQAFEQRVADDFEFLRSSPIGQQALTQMDELAVTNNGKVTLQQDFSGNNSYLFHSSALENEQVALQDDSDVIPTDEFIKNGVAGTRADRATITYDPSAIIENADRTNTAVPVTQLFHEIAHAYNGATGTFLEGETTEHLASGTTESVNNLELQAVGLPNGATPFDLDNDPLTPPTTINPLPFTENALNTEMGKPLRRAYTIETSEQGDGT</sequence>
<evidence type="ECO:0000256" key="1">
    <source>
        <dbReference type="ARBA" id="ARBA00022837"/>
    </source>
</evidence>
<evidence type="ECO:0000313" key="4">
    <source>
        <dbReference type="EMBL" id="TWS07240.1"/>
    </source>
</evidence>
<protein>
    <submittedName>
        <fullName evidence="3">Effector protein</fullName>
    </submittedName>
    <submittedName>
        <fullName evidence="4">Hemolysin-like protein</fullName>
    </submittedName>
</protein>
<dbReference type="Pfam" id="PF00353">
    <property type="entry name" value="HemolysinCabind"/>
    <property type="match status" value="2"/>
</dbReference>
<keyword evidence="1" id="KW-0106">Calcium</keyword>
<dbReference type="InterPro" id="IPR001343">
    <property type="entry name" value="Hemolysn_Ca-bd"/>
</dbReference>
<proteinExistence type="predicted"/>
<name>A0A5C5QNV8_9PSED</name>
<dbReference type="AlphaFoldDB" id="A0A5C5QNV8"/>
<evidence type="ECO:0000313" key="3">
    <source>
        <dbReference type="EMBL" id="SDF02388.1"/>
    </source>
</evidence>
<dbReference type="RefSeq" id="WP_081480329.1">
    <property type="nucleotide sequence ID" value="NZ_LT629689.1"/>
</dbReference>
<dbReference type="Proteomes" id="UP000317951">
    <property type="component" value="Unassembled WGS sequence"/>
</dbReference>
<dbReference type="Pfam" id="PF14891">
    <property type="entry name" value="Peptidase_M91"/>
    <property type="match status" value="1"/>
</dbReference>
<evidence type="ECO:0000256" key="2">
    <source>
        <dbReference type="SAM" id="MobiDB-lite"/>
    </source>
</evidence>
<dbReference type="GeneID" id="78553222"/>
<feature type="region of interest" description="Disordered" evidence="2">
    <location>
        <begin position="1"/>
        <end position="45"/>
    </location>
</feature>
<reference evidence="3 5" key="1">
    <citation type="submission" date="2016-10" db="EMBL/GenBank/DDBJ databases">
        <authorList>
            <person name="Varghese N."/>
            <person name="Submissions S."/>
        </authorList>
    </citation>
    <scope>NUCLEOTIDE SEQUENCE [LARGE SCALE GENOMIC DNA]</scope>
    <source>
        <strain evidence="3 5">DSM 17835</strain>
    </source>
</reference>
<dbReference type="Proteomes" id="UP000182858">
    <property type="component" value="Chromosome I"/>
</dbReference>
<organism evidence="4 6">
    <name type="scientific">Pseudomonas extremaustralis</name>
    <dbReference type="NCBI Taxonomy" id="359110"/>
    <lineage>
        <taxon>Bacteria</taxon>
        <taxon>Pseudomonadati</taxon>
        <taxon>Pseudomonadota</taxon>
        <taxon>Gammaproteobacteria</taxon>
        <taxon>Pseudomonadales</taxon>
        <taxon>Pseudomonadaceae</taxon>
        <taxon>Pseudomonas</taxon>
    </lineage>
</organism>
<evidence type="ECO:0000313" key="6">
    <source>
        <dbReference type="Proteomes" id="UP000317951"/>
    </source>
</evidence>
<dbReference type="PRINTS" id="PR00313">
    <property type="entry name" value="CABNDNGRPT"/>
</dbReference>
<dbReference type="SUPFAM" id="SSF51120">
    <property type="entry name" value="beta-Roll"/>
    <property type="match status" value="2"/>
</dbReference>
<dbReference type="OrthoDB" id="7020460at2"/>
<dbReference type="EMBL" id="VFET01000001">
    <property type="protein sequence ID" value="TWS07240.1"/>
    <property type="molecule type" value="Genomic_DNA"/>
</dbReference>
<keyword evidence="5" id="KW-1185">Reference proteome</keyword>
<dbReference type="EMBL" id="LT629689">
    <property type="protein sequence ID" value="SDF02388.1"/>
    <property type="molecule type" value="Genomic_DNA"/>
</dbReference>
<gene>
    <name evidence="4" type="ORF">FIV36_00350</name>
    <name evidence="3" type="ORF">SAMN05216591_1735</name>
</gene>
<accession>A0A5C5QNV8</accession>
<evidence type="ECO:0000313" key="5">
    <source>
        <dbReference type="Proteomes" id="UP000182858"/>
    </source>
</evidence>
<dbReference type="GO" id="GO:0005509">
    <property type="term" value="F:calcium ion binding"/>
    <property type="evidence" value="ECO:0007669"/>
    <property type="project" value="InterPro"/>
</dbReference>
<dbReference type="InterPro" id="IPR011049">
    <property type="entry name" value="Serralysin-like_metalloprot_C"/>
</dbReference>
<dbReference type="Gene3D" id="2.160.20.160">
    <property type="match status" value="1"/>
</dbReference>
<reference evidence="4 6" key="2">
    <citation type="submission" date="2019-06" db="EMBL/GenBank/DDBJ databases">
        <title>Pseudomonas bimorpha sp. nov. isolated from bovine raw milk and skim milk concentrate.</title>
        <authorList>
            <person name="Hofmann K."/>
            <person name="Huptas C."/>
            <person name="Doll E."/>
            <person name="Scherer S."/>
            <person name="Wenning M."/>
        </authorList>
    </citation>
    <scope>NUCLEOTIDE SEQUENCE [LARGE SCALE GENOMIC DNA]</scope>
    <source>
        <strain evidence="4 6">DSM 17835</strain>
    </source>
</reference>